<dbReference type="Proteomes" id="UP001314169">
    <property type="component" value="Chromosome 10"/>
</dbReference>
<gene>
    <name evidence="1" type="ORF">MPIPNATIZW_LOCUS2124</name>
</gene>
<keyword evidence="2" id="KW-1185">Reference proteome</keyword>
<protein>
    <submittedName>
        <fullName evidence="1">Uncharacterized protein</fullName>
    </submittedName>
</protein>
<proteinExistence type="predicted"/>
<organism evidence="1 2">
    <name type="scientific">Pipistrellus nathusii</name>
    <name type="common">Nathusius' pipistrelle</name>
    <dbReference type="NCBI Taxonomy" id="59473"/>
    <lineage>
        <taxon>Eukaryota</taxon>
        <taxon>Metazoa</taxon>
        <taxon>Chordata</taxon>
        <taxon>Craniata</taxon>
        <taxon>Vertebrata</taxon>
        <taxon>Euteleostomi</taxon>
        <taxon>Mammalia</taxon>
        <taxon>Eutheria</taxon>
        <taxon>Laurasiatheria</taxon>
        <taxon>Chiroptera</taxon>
        <taxon>Yangochiroptera</taxon>
        <taxon>Vespertilionidae</taxon>
        <taxon>Pipistrellus</taxon>
    </lineage>
</organism>
<reference evidence="1" key="1">
    <citation type="submission" date="2023-12" db="EMBL/GenBank/DDBJ databases">
        <authorList>
            <person name="Brown T."/>
        </authorList>
    </citation>
    <scope>NUCLEOTIDE SEQUENCE</scope>
</reference>
<accession>A0ABN9Z643</accession>
<evidence type="ECO:0000313" key="1">
    <source>
        <dbReference type="EMBL" id="CAK6433818.1"/>
    </source>
</evidence>
<evidence type="ECO:0000313" key="2">
    <source>
        <dbReference type="Proteomes" id="UP001314169"/>
    </source>
</evidence>
<dbReference type="EMBL" id="OY882867">
    <property type="protein sequence ID" value="CAK6433818.1"/>
    <property type="molecule type" value="Genomic_DNA"/>
</dbReference>
<sequence>MDAEGPPSWPQLLGLRHARAEDGDLIRGFALTLTGRCYLGFSLSRGLWTLSFCRNADHIANGTLCPEDTWIFAFPSLTVDSVLGTDPPASKKYVSTKVCDACIDAYL</sequence>
<name>A0ABN9Z643_PIPNA</name>